<protein>
    <recommendedName>
        <fullName evidence="3">DUF732 domain-containing protein</fullName>
    </recommendedName>
</protein>
<sequence length="125" mass="13735">MKKVILTALAVLSLTACGKETVREVLVTTPPTEAPVVELSKFDQYLEFLYVEAAQSRSWSEDQLLELGTTVCQVFDQGGTVQGLITIFNNNSTGKYDDEFYASIIAGSVLYLCPEYQALVQAQLS</sequence>
<gene>
    <name evidence="1" type="ORF">UFOVP436_12</name>
    <name evidence="2" type="ORF">UFOVP784_12</name>
</gene>
<dbReference type="EMBL" id="LR796737">
    <property type="protein sequence ID" value="CAB4162040.1"/>
    <property type="molecule type" value="Genomic_DNA"/>
</dbReference>
<dbReference type="EMBL" id="LR796418">
    <property type="protein sequence ID" value="CAB4142529.1"/>
    <property type="molecule type" value="Genomic_DNA"/>
</dbReference>
<evidence type="ECO:0000313" key="2">
    <source>
        <dbReference type="EMBL" id="CAB4162040.1"/>
    </source>
</evidence>
<organism evidence="1">
    <name type="scientific">uncultured Caudovirales phage</name>
    <dbReference type="NCBI Taxonomy" id="2100421"/>
    <lineage>
        <taxon>Viruses</taxon>
        <taxon>Duplodnaviria</taxon>
        <taxon>Heunggongvirae</taxon>
        <taxon>Uroviricota</taxon>
        <taxon>Caudoviricetes</taxon>
        <taxon>Peduoviridae</taxon>
        <taxon>Maltschvirus</taxon>
        <taxon>Maltschvirus maltsch</taxon>
    </lineage>
</organism>
<name>A0A6J5MFN3_9CAUD</name>
<evidence type="ECO:0008006" key="3">
    <source>
        <dbReference type="Google" id="ProtNLM"/>
    </source>
</evidence>
<reference evidence="1" key="1">
    <citation type="submission" date="2020-04" db="EMBL/GenBank/DDBJ databases">
        <authorList>
            <person name="Chiriac C."/>
            <person name="Salcher M."/>
            <person name="Ghai R."/>
            <person name="Kavagutti S V."/>
        </authorList>
    </citation>
    <scope>NUCLEOTIDE SEQUENCE</scope>
</reference>
<evidence type="ECO:0000313" key="1">
    <source>
        <dbReference type="EMBL" id="CAB4142529.1"/>
    </source>
</evidence>
<dbReference type="PROSITE" id="PS51257">
    <property type="entry name" value="PROKAR_LIPOPROTEIN"/>
    <property type="match status" value="1"/>
</dbReference>
<proteinExistence type="predicted"/>
<accession>A0A6J5MFN3</accession>